<dbReference type="EMBL" id="GBXM01001470">
    <property type="protein sequence ID" value="JAI07108.1"/>
    <property type="molecule type" value="Transcribed_RNA"/>
</dbReference>
<reference evidence="1" key="2">
    <citation type="journal article" date="2015" name="Fish Shellfish Immunol.">
        <title>Early steps in the European eel (Anguilla anguilla)-Vibrio vulnificus interaction in the gills: Role of the RtxA13 toxin.</title>
        <authorList>
            <person name="Callol A."/>
            <person name="Pajuelo D."/>
            <person name="Ebbesson L."/>
            <person name="Teles M."/>
            <person name="MacKenzie S."/>
            <person name="Amaro C."/>
        </authorList>
    </citation>
    <scope>NUCLEOTIDE SEQUENCE</scope>
</reference>
<sequence>MKTYSEINIEKHILFTTKSVPQIYQNMLPNISRQCNVGLFPSQVSIIRT</sequence>
<dbReference type="AlphaFoldDB" id="A0A0E9XWK4"/>
<evidence type="ECO:0000313" key="1">
    <source>
        <dbReference type="EMBL" id="JAI07108.1"/>
    </source>
</evidence>
<name>A0A0E9XWK4_ANGAN</name>
<accession>A0A0E9XWK4</accession>
<organism evidence="1">
    <name type="scientific">Anguilla anguilla</name>
    <name type="common">European freshwater eel</name>
    <name type="synonym">Muraena anguilla</name>
    <dbReference type="NCBI Taxonomy" id="7936"/>
    <lineage>
        <taxon>Eukaryota</taxon>
        <taxon>Metazoa</taxon>
        <taxon>Chordata</taxon>
        <taxon>Craniata</taxon>
        <taxon>Vertebrata</taxon>
        <taxon>Euteleostomi</taxon>
        <taxon>Actinopterygii</taxon>
        <taxon>Neopterygii</taxon>
        <taxon>Teleostei</taxon>
        <taxon>Anguilliformes</taxon>
        <taxon>Anguillidae</taxon>
        <taxon>Anguilla</taxon>
    </lineage>
</organism>
<reference evidence="1" key="1">
    <citation type="submission" date="2014-11" db="EMBL/GenBank/DDBJ databases">
        <authorList>
            <person name="Amaro Gonzalez C."/>
        </authorList>
    </citation>
    <scope>NUCLEOTIDE SEQUENCE</scope>
</reference>
<protein>
    <submittedName>
        <fullName evidence="1">Uncharacterized protein</fullName>
    </submittedName>
</protein>
<proteinExistence type="predicted"/>